<gene>
    <name evidence="2" type="ORF">N5I32_12765</name>
</gene>
<dbReference type="Proteomes" id="UP001205601">
    <property type="component" value="Unassembled WGS sequence"/>
</dbReference>
<evidence type="ECO:0000313" key="3">
    <source>
        <dbReference type="Proteomes" id="UP001205601"/>
    </source>
</evidence>
<sequence>MLELDHIAVAGATLEEAARHVESALGCALGPGGRHDHMGTHNRLLGLGPDIYLEAIAVDPSAPRPAWPRWFRLDEFEGRPRLTNWIVRTGDLDAALAAAPEGAGVATALARGDFRWRMGIPADGRLPFDDAHPALIEWQGGLKPQDRLADVGIRLERLEVAHPNADALRDALPLYDPRVVIVAGSPAMRATFATPHGKRCLE</sequence>
<organism evidence="2 3">
    <name type="scientific">Albidovulum sediminis</name>
    <dbReference type="NCBI Taxonomy" id="3066345"/>
    <lineage>
        <taxon>Bacteria</taxon>
        <taxon>Pseudomonadati</taxon>
        <taxon>Pseudomonadota</taxon>
        <taxon>Alphaproteobacteria</taxon>
        <taxon>Rhodobacterales</taxon>
        <taxon>Paracoccaceae</taxon>
        <taxon>Albidovulum</taxon>
    </lineage>
</organism>
<protein>
    <submittedName>
        <fullName evidence="2">VOC family protein</fullName>
    </submittedName>
</protein>
<evidence type="ECO:0000313" key="2">
    <source>
        <dbReference type="EMBL" id="MCT8330392.1"/>
    </source>
</evidence>
<comment type="caution">
    <text evidence="2">The sequence shown here is derived from an EMBL/GenBank/DDBJ whole genome shotgun (WGS) entry which is preliminary data.</text>
</comment>
<name>A0ABT2NN83_9RHOB</name>
<dbReference type="RefSeq" id="WP_261496259.1">
    <property type="nucleotide sequence ID" value="NZ_JAOCQF010000002.1"/>
</dbReference>
<proteinExistence type="predicted"/>
<reference evidence="3" key="1">
    <citation type="submission" date="2023-07" db="EMBL/GenBank/DDBJ databases">
        <title>Defluviimonas sediminis sp. nov., isolated from mangrove sediment.</title>
        <authorList>
            <person name="Liu L."/>
            <person name="Li J."/>
            <person name="Huang Y."/>
            <person name="Pan J."/>
            <person name="Li M."/>
        </authorList>
    </citation>
    <scope>NUCLEOTIDE SEQUENCE [LARGE SCALE GENOMIC DNA]</scope>
    <source>
        <strain evidence="3">FT324</strain>
    </source>
</reference>
<accession>A0ABT2NN83</accession>
<feature type="domain" description="Glyoxalase-like" evidence="1">
    <location>
        <begin position="4"/>
        <end position="172"/>
    </location>
</feature>
<dbReference type="EMBL" id="JAOCQF010000002">
    <property type="protein sequence ID" value="MCT8330392.1"/>
    <property type="molecule type" value="Genomic_DNA"/>
</dbReference>
<dbReference type="Gene3D" id="3.10.180.10">
    <property type="entry name" value="2,3-Dihydroxybiphenyl 1,2-Dioxygenase, domain 1"/>
    <property type="match status" value="1"/>
</dbReference>
<dbReference type="InterPro" id="IPR029068">
    <property type="entry name" value="Glyas_Bleomycin-R_OHBP_Dase"/>
</dbReference>
<keyword evidence="3" id="KW-1185">Reference proteome</keyword>
<evidence type="ECO:0000259" key="1">
    <source>
        <dbReference type="Pfam" id="PF13468"/>
    </source>
</evidence>
<dbReference type="Pfam" id="PF13468">
    <property type="entry name" value="Glyoxalase_3"/>
    <property type="match status" value="1"/>
</dbReference>
<dbReference type="InterPro" id="IPR025870">
    <property type="entry name" value="Glyoxalase-like_dom"/>
</dbReference>